<dbReference type="Proteomes" id="UP000321947">
    <property type="component" value="Unassembled WGS sequence"/>
</dbReference>
<feature type="region of interest" description="Disordered" evidence="1">
    <location>
        <begin position="1"/>
        <end position="77"/>
    </location>
</feature>
<gene>
    <name evidence="2" type="ORF">E5676_scaffold163G00700</name>
</gene>
<proteinExistence type="predicted"/>
<comment type="caution">
    <text evidence="2">The sequence shown here is derived from an EMBL/GenBank/DDBJ whole genome shotgun (WGS) entry which is preliminary data.</text>
</comment>
<sequence>MVRIGATNALDNDRRRASDEGQTTMGKRRWASDDGQVTMAGVGSGVLHERKEKGKGTIREREGIDGGEKGKQRGRGK</sequence>
<protein>
    <submittedName>
        <fullName evidence="2">Uncharacterized protein</fullName>
    </submittedName>
</protein>
<dbReference type="AlphaFoldDB" id="A0A5D3C5F0"/>
<organism evidence="2 3">
    <name type="scientific">Cucumis melo var. makuwa</name>
    <name type="common">Oriental melon</name>
    <dbReference type="NCBI Taxonomy" id="1194695"/>
    <lineage>
        <taxon>Eukaryota</taxon>
        <taxon>Viridiplantae</taxon>
        <taxon>Streptophyta</taxon>
        <taxon>Embryophyta</taxon>
        <taxon>Tracheophyta</taxon>
        <taxon>Spermatophyta</taxon>
        <taxon>Magnoliopsida</taxon>
        <taxon>eudicotyledons</taxon>
        <taxon>Gunneridae</taxon>
        <taxon>Pentapetalae</taxon>
        <taxon>rosids</taxon>
        <taxon>fabids</taxon>
        <taxon>Cucurbitales</taxon>
        <taxon>Cucurbitaceae</taxon>
        <taxon>Benincaseae</taxon>
        <taxon>Cucumis</taxon>
    </lineage>
</organism>
<evidence type="ECO:0000313" key="2">
    <source>
        <dbReference type="EMBL" id="TYK06378.1"/>
    </source>
</evidence>
<dbReference type="EMBL" id="SSTD01013547">
    <property type="protein sequence ID" value="TYK06378.1"/>
    <property type="molecule type" value="Genomic_DNA"/>
</dbReference>
<feature type="compositionally biased region" description="Basic and acidic residues" evidence="1">
    <location>
        <begin position="47"/>
        <end position="71"/>
    </location>
</feature>
<reference evidence="2 3" key="1">
    <citation type="submission" date="2019-08" db="EMBL/GenBank/DDBJ databases">
        <title>Draft genome sequences of two oriental melons (Cucumis melo L. var makuwa).</title>
        <authorList>
            <person name="Kwon S.-Y."/>
        </authorList>
    </citation>
    <scope>NUCLEOTIDE SEQUENCE [LARGE SCALE GENOMIC DNA]</scope>
    <source>
        <strain evidence="3">cv. Chang Bougi</strain>
        <tissue evidence="2">Leaf</tissue>
    </source>
</reference>
<evidence type="ECO:0000313" key="3">
    <source>
        <dbReference type="Proteomes" id="UP000321947"/>
    </source>
</evidence>
<name>A0A5D3C5F0_CUCMM</name>
<evidence type="ECO:0000256" key="1">
    <source>
        <dbReference type="SAM" id="MobiDB-lite"/>
    </source>
</evidence>
<accession>A0A5D3C5F0</accession>